<comment type="caution">
    <text evidence="1">The sequence shown here is derived from an EMBL/GenBank/DDBJ whole genome shotgun (WGS) entry which is preliminary data.</text>
</comment>
<name>A0A9D1HUQ7_9BACT</name>
<dbReference type="AlphaFoldDB" id="A0A9D1HUQ7"/>
<dbReference type="Proteomes" id="UP000824087">
    <property type="component" value="Unassembled WGS sequence"/>
</dbReference>
<evidence type="ECO:0000313" key="2">
    <source>
        <dbReference type="Proteomes" id="UP000824087"/>
    </source>
</evidence>
<gene>
    <name evidence="1" type="ORF">IAD49_04830</name>
</gene>
<accession>A0A9D1HUQ7</accession>
<sequence>MENNKFNENDQDDQVAKFLAKFDRIKTSEEIEKEKEEYKKEILSKGFLPINDELNETMNSSMEVVEKNPRTFIIEECVPACKELWEKNIYTFMVSNHLNEGVCWIEVILDNLSDENKRIFAQLEGEDIIKFSYHEGCVNFGVKCVGAQAQARLLELAQKFQMQDVPYGEAYITLPEYLISCGCYDEVENPNYVPMTEPWNMDLPMDQIADYLIKYDEWKDSDKSKKTHKVFNQTKMAKPLEEYFDGTGVVYDGDRVYLSDYHYKKHMNYVNSLEKTQGSKHKN</sequence>
<dbReference type="EMBL" id="DVML01000025">
    <property type="protein sequence ID" value="HIU22886.1"/>
    <property type="molecule type" value="Genomic_DNA"/>
</dbReference>
<evidence type="ECO:0000313" key="1">
    <source>
        <dbReference type="EMBL" id="HIU22886.1"/>
    </source>
</evidence>
<reference evidence="1" key="2">
    <citation type="journal article" date="2021" name="PeerJ">
        <title>Extensive microbial diversity within the chicken gut microbiome revealed by metagenomics and culture.</title>
        <authorList>
            <person name="Gilroy R."/>
            <person name="Ravi A."/>
            <person name="Getino M."/>
            <person name="Pursley I."/>
            <person name="Horton D.L."/>
            <person name="Alikhan N.F."/>
            <person name="Baker D."/>
            <person name="Gharbi K."/>
            <person name="Hall N."/>
            <person name="Watson M."/>
            <person name="Adriaenssens E.M."/>
            <person name="Foster-Nyarko E."/>
            <person name="Jarju S."/>
            <person name="Secka A."/>
            <person name="Antonio M."/>
            <person name="Oren A."/>
            <person name="Chaudhuri R.R."/>
            <person name="La Ragione R."/>
            <person name="Hildebrand F."/>
            <person name="Pallen M.J."/>
        </authorList>
    </citation>
    <scope>NUCLEOTIDE SEQUENCE</scope>
    <source>
        <strain evidence="1">CHK197-8231</strain>
    </source>
</reference>
<proteinExistence type="predicted"/>
<reference evidence="1" key="1">
    <citation type="submission" date="2020-10" db="EMBL/GenBank/DDBJ databases">
        <authorList>
            <person name="Gilroy R."/>
        </authorList>
    </citation>
    <scope>NUCLEOTIDE SEQUENCE</scope>
    <source>
        <strain evidence="1">CHK197-8231</strain>
    </source>
</reference>
<protein>
    <submittedName>
        <fullName evidence="1">Uncharacterized protein</fullName>
    </submittedName>
</protein>
<organism evidence="1 2">
    <name type="scientific">Candidatus Fimihabitans intestinipullorum</name>
    <dbReference type="NCBI Taxonomy" id="2840820"/>
    <lineage>
        <taxon>Bacteria</taxon>
        <taxon>Bacillati</taxon>
        <taxon>Mycoplasmatota</taxon>
        <taxon>Mycoplasmatota incertae sedis</taxon>
        <taxon>Candidatus Fimihabitans</taxon>
    </lineage>
</organism>